<protein>
    <recommendedName>
        <fullName evidence="6">Multidrug resistance efflux pump</fullName>
    </recommendedName>
</protein>
<evidence type="ECO:0008006" key="6">
    <source>
        <dbReference type="Google" id="ProtNLM"/>
    </source>
</evidence>
<dbReference type="Proteomes" id="UP000199435">
    <property type="component" value="Unassembled WGS sequence"/>
</dbReference>
<gene>
    <name evidence="4" type="ORF">GA0061102_102915</name>
</gene>
<dbReference type="AlphaFoldDB" id="A0A1C3WG31"/>
<evidence type="ECO:0000256" key="3">
    <source>
        <dbReference type="SAM" id="Phobius"/>
    </source>
</evidence>
<feature type="coiled-coil region" evidence="1">
    <location>
        <begin position="179"/>
        <end position="236"/>
    </location>
</feature>
<dbReference type="EMBL" id="FMAH01000029">
    <property type="protein sequence ID" value="SCB38858.1"/>
    <property type="molecule type" value="Genomic_DNA"/>
</dbReference>
<dbReference type="RefSeq" id="WP_245298094.1">
    <property type="nucleotide sequence ID" value="NZ_FMAH01000029.1"/>
</dbReference>
<feature type="region of interest" description="Disordered" evidence="2">
    <location>
        <begin position="454"/>
        <end position="487"/>
    </location>
</feature>
<keyword evidence="5" id="KW-1185">Reference proteome</keyword>
<evidence type="ECO:0000313" key="4">
    <source>
        <dbReference type="EMBL" id="SCB38858.1"/>
    </source>
</evidence>
<dbReference type="STRING" id="411945.GA0061102_102915"/>
<feature type="transmembrane region" description="Helical" evidence="3">
    <location>
        <begin position="21"/>
        <end position="40"/>
    </location>
</feature>
<accession>A0A1C3WG31</accession>
<sequence length="487" mass="52740">MFFHSRSKDNTGAGSVRLASYAVLGVLATVFSSSVLPPVFTSNTARALINAPLVPITTPINGIVKISDQTGKASVDNDKVDNSTLIGLKVQLAALDNELLQKNSIVDDYSGRILNLRDDLSKQQAALLVRTSADLKAAEAALQMVTYSTRIAKSDAQRKLRLIARGVAAGNADEVSDTIHLEETKLQAAQLAVDKLNEELNFARDGVYVGSDLQSLQNLQQEIRSRSADLLQIKTQMTTMRSRRSELQTLVLAEGSRIERLTHADLSIPAGTELFKPIAATGREVVAGDTLAEALDCRDAFVVAIFSERQAQALAVGSKVKVNAEHWSAEADGTVLRLIPRTTDRVDLDYAVPFPPTERRELYAYIRLEQTWQSSLSTNGVCPVGTWVNVSLPQPWLEKTRGYAGEAATSLASFAVTSAHSVPAAGWMTWNLIASSSDRLLEAFGYGSRQAHPADDLANSTVTSPGRTDRHAPVAFDTSLNPRRARS</sequence>
<keyword evidence="3" id="KW-0472">Membrane</keyword>
<evidence type="ECO:0000256" key="2">
    <source>
        <dbReference type="SAM" id="MobiDB-lite"/>
    </source>
</evidence>
<reference evidence="5" key="1">
    <citation type="submission" date="2016-08" db="EMBL/GenBank/DDBJ databases">
        <authorList>
            <person name="Varghese N."/>
            <person name="Submissions Spin"/>
        </authorList>
    </citation>
    <scope>NUCLEOTIDE SEQUENCE [LARGE SCALE GENOMIC DNA]</scope>
    <source>
        <strain evidence="5">HAMBI 2971</strain>
    </source>
</reference>
<evidence type="ECO:0000256" key="1">
    <source>
        <dbReference type="SAM" id="Coils"/>
    </source>
</evidence>
<keyword evidence="1" id="KW-0175">Coiled coil</keyword>
<name>A0A1C3WG31_9HYPH</name>
<organism evidence="4 5">
    <name type="scientific">Rhizobium miluonense</name>
    <dbReference type="NCBI Taxonomy" id="411945"/>
    <lineage>
        <taxon>Bacteria</taxon>
        <taxon>Pseudomonadati</taxon>
        <taxon>Pseudomonadota</taxon>
        <taxon>Alphaproteobacteria</taxon>
        <taxon>Hyphomicrobiales</taxon>
        <taxon>Rhizobiaceae</taxon>
        <taxon>Rhizobium/Agrobacterium group</taxon>
        <taxon>Rhizobium</taxon>
    </lineage>
</organism>
<keyword evidence="3" id="KW-0812">Transmembrane</keyword>
<evidence type="ECO:0000313" key="5">
    <source>
        <dbReference type="Proteomes" id="UP000199435"/>
    </source>
</evidence>
<keyword evidence="3" id="KW-1133">Transmembrane helix</keyword>
<proteinExistence type="predicted"/>